<evidence type="ECO:0000256" key="14">
    <source>
        <dbReference type="ARBA" id="ARBA00083640"/>
    </source>
</evidence>
<dbReference type="InterPro" id="IPR016181">
    <property type="entry name" value="Acyl_CoA_acyltransferase"/>
</dbReference>
<evidence type="ECO:0000256" key="11">
    <source>
        <dbReference type="ARBA" id="ARBA00074372"/>
    </source>
</evidence>
<dbReference type="GO" id="GO:0008914">
    <property type="term" value="F:leucyl-tRNA--protein transferase activity"/>
    <property type="evidence" value="ECO:0007669"/>
    <property type="project" value="UniProtKB-UniRule"/>
</dbReference>
<keyword evidence="17" id="KW-1185">Reference proteome</keyword>
<dbReference type="GO" id="GO:0005737">
    <property type="term" value="C:cytoplasm"/>
    <property type="evidence" value="ECO:0007669"/>
    <property type="project" value="UniProtKB-SubCell"/>
</dbReference>
<evidence type="ECO:0000313" key="17">
    <source>
        <dbReference type="Proteomes" id="UP000198393"/>
    </source>
</evidence>
<dbReference type="FunFam" id="3.30.70.3550:FF:000001">
    <property type="entry name" value="Leucyl/phenylalanyl-tRNA--protein transferase"/>
    <property type="match status" value="1"/>
</dbReference>
<dbReference type="SUPFAM" id="SSF55729">
    <property type="entry name" value="Acyl-CoA N-acyltransferases (Nat)"/>
    <property type="match status" value="1"/>
</dbReference>
<dbReference type="PANTHER" id="PTHR30098">
    <property type="entry name" value="LEUCYL/PHENYLALANYL-TRNA--PROTEIN TRANSFERASE"/>
    <property type="match status" value="1"/>
</dbReference>
<dbReference type="Gene3D" id="3.40.630.70">
    <property type="entry name" value="Leucyl/phenylalanyl-tRNA-protein transferase, C-terminal domain"/>
    <property type="match status" value="1"/>
</dbReference>
<evidence type="ECO:0000256" key="4">
    <source>
        <dbReference type="ARBA" id="ARBA00023315"/>
    </source>
</evidence>
<gene>
    <name evidence="15" type="primary">aat</name>
    <name evidence="16" type="ORF">SAMN05421640_2251</name>
</gene>
<comment type="catalytic activity">
    <reaction evidence="7 15">
        <text>N-terminal L-lysyl-[protein] + L-leucyl-tRNA(Leu) = N-terminal L-leucyl-L-lysyl-[protein] + tRNA(Leu) + H(+)</text>
        <dbReference type="Rhea" id="RHEA:12340"/>
        <dbReference type="Rhea" id="RHEA-COMP:9613"/>
        <dbReference type="Rhea" id="RHEA-COMP:9622"/>
        <dbReference type="Rhea" id="RHEA-COMP:12670"/>
        <dbReference type="Rhea" id="RHEA-COMP:12671"/>
        <dbReference type="ChEBI" id="CHEBI:15378"/>
        <dbReference type="ChEBI" id="CHEBI:65249"/>
        <dbReference type="ChEBI" id="CHEBI:78442"/>
        <dbReference type="ChEBI" id="CHEBI:78494"/>
        <dbReference type="ChEBI" id="CHEBI:133043"/>
        <dbReference type="EC" id="2.3.2.6"/>
    </reaction>
</comment>
<dbReference type="InterPro" id="IPR004616">
    <property type="entry name" value="Leu/Phe-tRNA_Trfase"/>
</dbReference>
<dbReference type="InterPro" id="IPR042203">
    <property type="entry name" value="Leu/Phe-tRNA_Trfase_C"/>
</dbReference>
<comment type="catalytic activity">
    <reaction evidence="5 15">
        <text>L-phenylalanyl-tRNA(Phe) + an N-terminal L-alpha-aminoacyl-[protein] = an N-terminal L-phenylalanyl-L-alpha-aminoacyl-[protein] + tRNA(Phe)</text>
        <dbReference type="Rhea" id="RHEA:43632"/>
        <dbReference type="Rhea" id="RHEA-COMP:9668"/>
        <dbReference type="Rhea" id="RHEA-COMP:9699"/>
        <dbReference type="Rhea" id="RHEA-COMP:10636"/>
        <dbReference type="Rhea" id="RHEA-COMP:10637"/>
        <dbReference type="ChEBI" id="CHEBI:78442"/>
        <dbReference type="ChEBI" id="CHEBI:78531"/>
        <dbReference type="ChEBI" id="CHEBI:78597"/>
        <dbReference type="ChEBI" id="CHEBI:83561"/>
        <dbReference type="EC" id="2.3.2.6"/>
    </reaction>
</comment>
<keyword evidence="3 15" id="KW-0808">Transferase</keyword>
<comment type="catalytic activity">
    <reaction evidence="6 15">
        <text>N-terminal L-arginyl-[protein] + L-leucyl-tRNA(Leu) = N-terminal L-leucyl-L-arginyl-[protein] + tRNA(Leu) + H(+)</text>
        <dbReference type="Rhea" id="RHEA:50416"/>
        <dbReference type="Rhea" id="RHEA-COMP:9613"/>
        <dbReference type="Rhea" id="RHEA-COMP:9622"/>
        <dbReference type="Rhea" id="RHEA-COMP:12672"/>
        <dbReference type="Rhea" id="RHEA-COMP:12673"/>
        <dbReference type="ChEBI" id="CHEBI:15378"/>
        <dbReference type="ChEBI" id="CHEBI:64719"/>
        <dbReference type="ChEBI" id="CHEBI:78442"/>
        <dbReference type="ChEBI" id="CHEBI:78494"/>
        <dbReference type="ChEBI" id="CHEBI:133044"/>
        <dbReference type="EC" id="2.3.2.6"/>
    </reaction>
</comment>
<dbReference type="PANTHER" id="PTHR30098:SF2">
    <property type="entry name" value="LEUCYL_PHENYLALANYL-TRNA--PROTEIN TRANSFERASE"/>
    <property type="match status" value="1"/>
</dbReference>
<comment type="similarity">
    <text evidence="9 15">Belongs to the L/F-transferase family.</text>
</comment>
<comment type="subcellular location">
    <subcellularLocation>
        <location evidence="1 15">Cytoplasm</location>
    </subcellularLocation>
</comment>
<organism evidence="16 17">
    <name type="scientific">Ekhidna lutea</name>
    <dbReference type="NCBI Taxonomy" id="447679"/>
    <lineage>
        <taxon>Bacteria</taxon>
        <taxon>Pseudomonadati</taxon>
        <taxon>Bacteroidota</taxon>
        <taxon>Cytophagia</taxon>
        <taxon>Cytophagales</taxon>
        <taxon>Reichenbachiellaceae</taxon>
        <taxon>Ekhidna</taxon>
    </lineage>
</organism>
<evidence type="ECO:0000256" key="10">
    <source>
        <dbReference type="ARBA" id="ARBA00066767"/>
    </source>
</evidence>
<dbReference type="GO" id="GO:0030163">
    <property type="term" value="P:protein catabolic process"/>
    <property type="evidence" value="ECO:0007669"/>
    <property type="project" value="UniProtKB-UniRule"/>
</dbReference>
<dbReference type="EMBL" id="FZPD01000003">
    <property type="protein sequence ID" value="SNT06995.1"/>
    <property type="molecule type" value="Genomic_DNA"/>
</dbReference>
<dbReference type="Pfam" id="PF03588">
    <property type="entry name" value="Leu_Phe_trans"/>
    <property type="match status" value="1"/>
</dbReference>
<evidence type="ECO:0000256" key="15">
    <source>
        <dbReference type="HAMAP-Rule" id="MF_00688"/>
    </source>
</evidence>
<evidence type="ECO:0000256" key="5">
    <source>
        <dbReference type="ARBA" id="ARBA00050607"/>
    </source>
</evidence>
<dbReference type="HAMAP" id="MF_00688">
    <property type="entry name" value="Leu_Phe_trans"/>
    <property type="match status" value="1"/>
</dbReference>
<evidence type="ECO:0000256" key="9">
    <source>
        <dbReference type="ARBA" id="ARBA00061535"/>
    </source>
</evidence>
<sequence length="218" mass="24978">MVYTQSLMPIYQLTDDLIFPSVEGAEDGIVAVGGDLLPERLIIAYQSGIFPWYSKGDPIIWWSPDPRFVLFPDRLHISKSMKRVMNNKEIKVTFNQNFEQVISECKQIPRPGQKGTWITDEMELAYIRLHDIGVAESVEVWKDKELVGGMYGVRIGKVFSGESMFSKASNTSKLALIHFMRKFRAEGGELFDCQVHSDHMERMGAEELSRESYLGYLR</sequence>
<accession>A0A239JMD4</accession>
<protein>
    <recommendedName>
        <fullName evidence="11 15">Leucyl/phenylalanyl-tRNA--protein transferase</fullName>
        <ecNumber evidence="10 15">2.3.2.6</ecNumber>
    </recommendedName>
    <alternativeName>
        <fullName evidence="12 15">L/F-transferase</fullName>
    </alternativeName>
    <alternativeName>
        <fullName evidence="13 15">Leucyltransferase</fullName>
    </alternativeName>
    <alternativeName>
        <fullName evidence="14 15">Phenyalanyltransferase</fullName>
    </alternativeName>
</protein>
<comment type="function">
    <text evidence="8 15">Functions in the N-end rule pathway of protein degradation where it conjugates Leu, Phe and, less efficiently, Met from aminoacyl-tRNAs to the N-termini of proteins containing an N-terminal arginine or lysine.</text>
</comment>
<dbReference type="NCBIfam" id="TIGR00667">
    <property type="entry name" value="aat"/>
    <property type="match status" value="1"/>
</dbReference>
<evidence type="ECO:0000256" key="2">
    <source>
        <dbReference type="ARBA" id="ARBA00022490"/>
    </source>
</evidence>
<dbReference type="Proteomes" id="UP000198393">
    <property type="component" value="Unassembled WGS sequence"/>
</dbReference>
<evidence type="ECO:0000256" key="12">
    <source>
        <dbReference type="ARBA" id="ARBA00077136"/>
    </source>
</evidence>
<dbReference type="AlphaFoldDB" id="A0A239JMD4"/>
<evidence type="ECO:0000256" key="1">
    <source>
        <dbReference type="ARBA" id="ARBA00004496"/>
    </source>
</evidence>
<name>A0A239JMD4_EKHLU</name>
<dbReference type="Gene3D" id="3.30.70.3550">
    <property type="entry name" value="Leucyl/phenylalanyl-tRNA-protein transferase, N-terminal domain"/>
    <property type="match status" value="1"/>
</dbReference>
<evidence type="ECO:0000256" key="6">
    <source>
        <dbReference type="ARBA" id="ARBA00050652"/>
    </source>
</evidence>
<evidence type="ECO:0000256" key="13">
    <source>
        <dbReference type="ARBA" id="ARBA00077165"/>
    </source>
</evidence>
<evidence type="ECO:0000313" key="16">
    <source>
        <dbReference type="EMBL" id="SNT06995.1"/>
    </source>
</evidence>
<reference evidence="16 17" key="1">
    <citation type="submission" date="2017-06" db="EMBL/GenBank/DDBJ databases">
        <authorList>
            <person name="Kim H.J."/>
            <person name="Triplett B.A."/>
        </authorList>
    </citation>
    <scope>NUCLEOTIDE SEQUENCE [LARGE SCALE GENOMIC DNA]</scope>
    <source>
        <strain evidence="16 17">DSM 19307</strain>
    </source>
</reference>
<proteinExistence type="inferred from homology"/>
<evidence type="ECO:0000256" key="7">
    <source>
        <dbReference type="ARBA" id="ARBA00051538"/>
    </source>
</evidence>
<keyword evidence="4 15" id="KW-0012">Acyltransferase</keyword>
<evidence type="ECO:0000256" key="8">
    <source>
        <dbReference type="ARBA" id="ARBA00054043"/>
    </source>
</evidence>
<dbReference type="EC" id="2.3.2.6" evidence="10 15"/>
<keyword evidence="2 15" id="KW-0963">Cytoplasm</keyword>
<dbReference type="InterPro" id="IPR042221">
    <property type="entry name" value="Leu/Phe-tRNA_Trfase_N"/>
</dbReference>
<evidence type="ECO:0000256" key="3">
    <source>
        <dbReference type="ARBA" id="ARBA00022679"/>
    </source>
</evidence>